<accession>A0A5J4S2N8</accession>
<comment type="caution">
    <text evidence="3">The sequence shown here is derived from an EMBL/GenBank/DDBJ whole genome shotgun (WGS) entry which is preliminary data.</text>
</comment>
<dbReference type="PANTHER" id="PTHR46797">
    <property type="entry name" value="HTH-TYPE TRANSCRIPTIONAL REGULATOR"/>
    <property type="match status" value="1"/>
</dbReference>
<dbReference type="AlphaFoldDB" id="A0A5J4S2N8"/>
<evidence type="ECO:0000313" key="3">
    <source>
        <dbReference type="EMBL" id="KAA6340379.1"/>
    </source>
</evidence>
<evidence type="ECO:0000259" key="2">
    <source>
        <dbReference type="PROSITE" id="PS50943"/>
    </source>
</evidence>
<organism evidence="3">
    <name type="scientific">termite gut metagenome</name>
    <dbReference type="NCBI Taxonomy" id="433724"/>
    <lineage>
        <taxon>unclassified sequences</taxon>
        <taxon>metagenomes</taxon>
        <taxon>organismal metagenomes</taxon>
    </lineage>
</organism>
<proteinExistence type="predicted"/>
<evidence type="ECO:0000256" key="1">
    <source>
        <dbReference type="ARBA" id="ARBA00023125"/>
    </source>
</evidence>
<keyword evidence="1" id="KW-0238">DNA-binding</keyword>
<dbReference type="PROSITE" id="PS50943">
    <property type="entry name" value="HTH_CROC1"/>
    <property type="match status" value="1"/>
</dbReference>
<dbReference type="InterPro" id="IPR010982">
    <property type="entry name" value="Lambda_DNA-bd_dom_sf"/>
</dbReference>
<dbReference type="PANTHER" id="PTHR46797:SF1">
    <property type="entry name" value="METHYLPHOSPHONATE SYNTHASE"/>
    <property type="match status" value="1"/>
</dbReference>
<dbReference type="EMBL" id="SNRY01000464">
    <property type="protein sequence ID" value="KAA6340379.1"/>
    <property type="molecule type" value="Genomic_DNA"/>
</dbReference>
<dbReference type="InterPro" id="IPR001387">
    <property type="entry name" value="Cro/C1-type_HTH"/>
</dbReference>
<feature type="domain" description="HTH cro/C1-type" evidence="2">
    <location>
        <begin position="13"/>
        <end position="67"/>
    </location>
</feature>
<name>A0A5J4S2N8_9ZZZZ</name>
<dbReference type="Gene3D" id="1.10.260.40">
    <property type="entry name" value="lambda repressor-like DNA-binding domains"/>
    <property type="match status" value="1"/>
</dbReference>
<dbReference type="GO" id="GO:0003677">
    <property type="term" value="F:DNA binding"/>
    <property type="evidence" value="ECO:0007669"/>
    <property type="project" value="UniProtKB-KW"/>
</dbReference>
<protein>
    <recommendedName>
        <fullName evidence="2">HTH cro/C1-type domain-containing protein</fullName>
    </recommendedName>
</protein>
<dbReference type="SUPFAM" id="SSF47413">
    <property type="entry name" value="lambda repressor-like DNA-binding domains"/>
    <property type="match status" value="1"/>
</dbReference>
<dbReference type="InterPro" id="IPR050807">
    <property type="entry name" value="TransReg_Diox_bact_type"/>
</dbReference>
<dbReference type="Pfam" id="PF01381">
    <property type="entry name" value="HTH_3"/>
    <property type="match status" value="1"/>
</dbReference>
<sequence length="73" mass="8563">MNRSVLKIFGRHLQKLRTERNLSQLELAYRGDFDRNYIGMIERGERNPSLLNLIRLAKALEISLSELVSFQTE</sequence>
<gene>
    <name evidence="3" type="ORF">EZS27_011754</name>
</gene>
<dbReference type="GO" id="GO:0003700">
    <property type="term" value="F:DNA-binding transcription factor activity"/>
    <property type="evidence" value="ECO:0007669"/>
    <property type="project" value="TreeGrafter"/>
</dbReference>
<dbReference type="SMART" id="SM00530">
    <property type="entry name" value="HTH_XRE"/>
    <property type="match status" value="1"/>
</dbReference>
<reference evidence="3" key="1">
    <citation type="submission" date="2019-03" db="EMBL/GenBank/DDBJ databases">
        <title>Single cell metagenomics reveals metabolic interactions within the superorganism composed of flagellate Streblomastix strix and complex community of Bacteroidetes bacteria on its surface.</title>
        <authorList>
            <person name="Treitli S.C."/>
            <person name="Kolisko M."/>
            <person name="Husnik F."/>
            <person name="Keeling P."/>
            <person name="Hampl V."/>
        </authorList>
    </citation>
    <scope>NUCLEOTIDE SEQUENCE</scope>
    <source>
        <strain evidence="3">STM</strain>
    </source>
</reference>
<dbReference type="GO" id="GO:0005829">
    <property type="term" value="C:cytosol"/>
    <property type="evidence" value="ECO:0007669"/>
    <property type="project" value="TreeGrafter"/>
</dbReference>
<dbReference type="CDD" id="cd00093">
    <property type="entry name" value="HTH_XRE"/>
    <property type="match status" value="1"/>
</dbReference>